<evidence type="ECO:0000259" key="2">
    <source>
        <dbReference type="Pfam" id="PF07007"/>
    </source>
</evidence>
<organism evidence="3 4">
    <name type="scientific">Pseudomonas amygdali pv. lachrymans</name>
    <name type="common">Pseudomonas syringae pv. lachrymans</name>
    <dbReference type="NCBI Taxonomy" id="53707"/>
    <lineage>
        <taxon>Bacteria</taxon>
        <taxon>Pseudomonadati</taxon>
        <taxon>Pseudomonadota</taxon>
        <taxon>Gammaproteobacteria</taxon>
        <taxon>Pseudomonadales</taxon>
        <taxon>Pseudomonadaceae</taxon>
        <taxon>Pseudomonas</taxon>
        <taxon>Pseudomonas amygdali</taxon>
    </lineage>
</organism>
<dbReference type="AlphaFoldDB" id="A0A0P9TQW5"/>
<protein>
    <recommendedName>
        <fullName evidence="2">Lysozyme inhibitor LprI-like N-terminal domain-containing protein</fullName>
    </recommendedName>
</protein>
<dbReference type="EMBL" id="LJQP01000101">
    <property type="protein sequence ID" value="KPX74381.1"/>
    <property type="molecule type" value="Genomic_DNA"/>
</dbReference>
<dbReference type="PATRIC" id="fig|53707.9.peg.645"/>
<feature type="signal peptide" evidence="1">
    <location>
        <begin position="1"/>
        <end position="20"/>
    </location>
</feature>
<dbReference type="PANTHER" id="PTHR39176:SF1">
    <property type="entry name" value="PERIPLASMIC PROTEIN"/>
    <property type="match status" value="1"/>
</dbReference>
<dbReference type="InterPro" id="IPR009739">
    <property type="entry name" value="LprI-like_N"/>
</dbReference>
<feature type="domain" description="Lysozyme inhibitor LprI-like N-terminal" evidence="2">
    <location>
        <begin position="23"/>
        <end position="116"/>
    </location>
</feature>
<evidence type="ECO:0000313" key="3">
    <source>
        <dbReference type="EMBL" id="KPX74381.1"/>
    </source>
</evidence>
<evidence type="ECO:0000256" key="1">
    <source>
        <dbReference type="SAM" id="SignalP"/>
    </source>
</evidence>
<evidence type="ECO:0000313" key="4">
    <source>
        <dbReference type="Proteomes" id="UP000050265"/>
    </source>
</evidence>
<dbReference type="Proteomes" id="UP000050265">
    <property type="component" value="Unassembled WGS sequence"/>
</dbReference>
<dbReference type="Gene3D" id="1.20.1270.180">
    <property type="match status" value="1"/>
</dbReference>
<sequence length="135" mass="14824">MKRFLLTALVAACSPLSVFASDCMDTASTQGEMNKCAHQLYKAADKQLNDTYHSVTTRLGDDAQIKKKLVAAQRNWVAFRDAECDFVAFQTAGGTVEPMVKLLCLEKVTTKRAAELQDYLDCQEGDTSCPLPPAK</sequence>
<accession>A0A0P9TQW5</accession>
<comment type="caution">
    <text evidence="3">The sequence shown here is derived from an EMBL/GenBank/DDBJ whole genome shotgun (WGS) entry which is preliminary data.</text>
</comment>
<keyword evidence="1" id="KW-0732">Signal</keyword>
<gene>
    <name evidence="3" type="ORF">ALO35_00434</name>
</gene>
<reference evidence="3 4" key="1">
    <citation type="submission" date="2015-09" db="EMBL/GenBank/DDBJ databases">
        <title>Genome announcement of multiple Pseudomonas syringae strains.</title>
        <authorList>
            <person name="Thakur S."/>
            <person name="Wang P.W."/>
            <person name="Gong Y."/>
            <person name="Weir B.S."/>
            <person name="Guttman D.S."/>
        </authorList>
    </citation>
    <scope>NUCLEOTIDE SEQUENCE [LARGE SCALE GENOMIC DNA]</scope>
    <source>
        <strain evidence="3 4">ICMP3507</strain>
    </source>
</reference>
<feature type="chain" id="PRO_5006169209" description="Lysozyme inhibitor LprI-like N-terminal domain-containing protein" evidence="1">
    <location>
        <begin position="21"/>
        <end position="135"/>
    </location>
</feature>
<proteinExistence type="predicted"/>
<dbReference type="Pfam" id="PF07007">
    <property type="entry name" value="LprI"/>
    <property type="match status" value="1"/>
</dbReference>
<dbReference type="PANTHER" id="PTHR39176">
    <property type="entry name" value="PERIPLASMIC PROTEIN-RELATED"/>
    <property type="match status" value="1"/>
</dbReference>
<name>A0A0P9TQW5_PSEAV</name>